<dbReference type="EMBL" id="VUMN01000013">
    <property type="protein sequence ID" value="MSS58599.1"/>
    <property type="molecule type" value="Genomic_DNA"/>
</dbReference>
<comment type="similarity">
    <text evidence="1">Belongs to the IMPACT family.</text>
</comment>
<dbReference type="InterPro" id="IPR001498">
    <property type="entry name" value="Impact_N"/>
</dbReference>
<dbReference type="InterPro" id="IPR036956">
    <property type="entry name" value="Impact_N_sf"/>
</dbReference>
<evidence type="ECO:0000259" key="2">
    <source>
        <dbReference type="Pfam" id="PF01205"/>
    </source>
</evidence>
<dbReference type="Gene3D" id="3.30.230.30">
    <property type="entry name" value="Impact, N-terminal domain"/>
    <property type="match status" value="1"/>
</dbReference>
<dbReference type="GO" id="GO:0006446">
    <property type="term" value="P:regulation of translational initiation"/>
    <property type="evidence" value="ECO:0007669"/>
    <property type="project" value="TreeGrafter"/>
</dbReference>
<dbReference type="Proteomes" id="UP000461880">
    <property type="component" value="Unassembled WGS sequence"/>
</dbReference>
<keyword evidence="4" id="KW-1185">Reference proteome</keyword>
<dbReference type="Pfam" id="PF01205">
    <property type="entry name" value="Impact_N"/>
    <property type="match status" value="1"/>
</dbReference>
<comment type="caution">
    <text evidence="3">The sequence shown here is derived from an EMBL/GenBank/DDBJ whole genome shotgun (WGS) entry which is preliminary data.</text>
</comment>
<dbReference type="PANTHER" id="PTHR16301">
    <property type="entry name" value="IMPACT-RELATED"/>
    <property type="match status" value="1"/>
</dbReference>
<gene>
    <name evidence="3" type="ORF">FYJ51_06735</name>
</gene>
<dbReference type="InterPro" id="IPR023582">
    <property type="entry name" value="Impact"/>
</dbReference>
<dbReference type="RefSeq" id="WP_105302506.1">
    <property type="nucleotide sequence ID" value="NZ_JAQXPC010000104.1"/>
</dbReference>
<dbReference type="SUPFAM" id="SSF54211">
    <property type="entry name" value="Ribosomal protein S5 domain 2-like"/>
    <property type="match status" value="1"/>
</dbReference>
<organism evidence="3 4">
    <name type="scientific">Stecheria intestinalis</name>
    <dbReference type="NCBI Taxonomy" id="2606630"/>
    <lineage>
        <taxon>Bacteria</taxon>
        <taxon>Bacillati</taxon>
        <taxon>Bacillota</taxon>
        <taxon>Erysipelotrichia</taxon>
        <taxon>Erysipelotrichales</taxon>
        <taxon>Erysipelotrichaceae</taxon>
        <taxon>Stecheria</taxon>
    </lineage>
</organism>
<reference evidence="3 4" key="1">
    <citation type="submission" date="2019-08" db="EMBL/GenBank/DDBJ databases">
        <title>In-depth cultivation of the pig gut microbiome towards novel bacterial diversity and tailored functional studies.</title>
        <authorList>
            <person name="Wylensek D."/>
            <person name="Hitch T.C.A."/>
            <person name="Clavel T."/>
        </authorList>
    </citation>
    <scope>NUCLEOTIDE SEQUENCE [LARGE SCALE GENOMIC DNA]</scope>
    <source>
        <strain evidence="3 4">Oil+RF-744-GAM-WT-6</strain>
    </source>
</reference>
<proteinExistence type="inferred from homology"/>
<evidence type="ECO:0000256" key="1">
    <source>
        <dbReference type="ARBA" id="ARBA00007665"/>
    </source>
</evidence>
<name>A0A7X2NSC4_9FIRM</name>
<evidence type="ECO:0000313" key="3">
    <source>
        <dbReference type="EMBL" id="MSS58599.1"/>
    </source>
</evidence>
<accession>A0A7X2NSC4</accession>
<dbReference type="AlphaFoldDB" id="A0A7X2NSC4"/>
<feature type="domain" description="Impact N-terminal" evidence="2">
    <location>
        <begin position="14"/>
        <end position="119"/>
    </location>
</feature>
<dbReference type="PANTHER" id="PTHR16301:SF20">
    <property type="entry name" value="IMPACT FAMILY MEMBER YIGZ"/>
    <property type="match status" value="1"/>
</dbReference>
<sequence>MKLSQEYREAEVIQKSRFLACAARTETEEEARAYIARIRNEFPDATHVCTAYLIGPSNQIQRSSDNKEPSGTAGIPILESLLKSGLTDTTVCVVRYFGGIKLGTGGLIRAYGGIAASALSHAPKVKEVPVNLYRVVYPYSLSGTLESWLRTNMIQPEFSYAEEVTCTFASMSDDIPEQIRDRTRGTVQAEFIGTDIQETPV</sequence>
<protein>
    <submittedName>
        <fullName evidence="3">YigZ family protein</fullName>
    </submittedName>
</protein>
<dbReference type="InterPro" id="IPR020568">
    <property type="entry name" value="Ribosomal_Su5_D2-typ_SF"/>
</dbReference>
<dbReference type="GO" id="GO:0005737">
    <property type="term" value="C:cytoplasm"/>
    <property type="evidence" value="ECO:0007669"/>
    <property type="project" value="TreeGrafter"/>
</dbReference>
<evidence type="ECO:0000313" key="4">
    <source>
        <dbReference type="Proteomes" id="UP000461880"/>
    </source>
</evidence>